<evidence type="ECO:0000313" key="4">
    <source>
        <dbReference type="Proteomes" id="UP000189933"/>
    </source>
</evidence>
<dbReference type="Gene3D" id="3.40.50.2300">
    <property type="match status" value="2"/>
</dbReference>
<dbReference type="AlphaFoldDB" id="A0A1T4M7J2"/>
<dbReference type="GO" id="GO:0005886">
    <property type="term" value="C:plasma membrane"/>
    <property type="evidence" value="ECO:0007669"/>
    <property type="project" value="InterPro"/>
</dbReference>
<evidence type="ECO:0000256" key="1">
    <source>
        <dbReference type="ARBA" id="ARBA00022729"/>
    </source>
</evidence>
<dbReference type="InterPro" id="IPR003760">
    <property type="entry name" value="PnrA-like"/>
</dbReference>
<dbReference type="PANTHER" id="PTHR43208:SF1">
    <property type="entry name" value="ABC TRANSPORTER SUBSTRATE-BINDING PROTEIN"/>
    <property type="match status" value="1"/>
</dbReference>
<dbReference type="EMBL" id="FUXM01000003">
    <property type="protein sequence ID" value="SJZ62806.1"/>
    <property type="molecule type" value="Genomic_DNA"/>
</dbReference>
<reference evidence="4" key="1">
    <citation type="submission" date="2017-02" db="EMBL/GenBank/DDBJ databases">
        <authorList>
            <person name="Varghese N."/>
            <person name="Submissions S."/>
        </authorList>
    </citation>
    <scope>NUCLEOTIDE SEQUENCE [LARGE SCALE GENOMIC DNA]</scope>
    <source>
        <strain evidence="4">DSM 16521</strain>
    </source>
</reference>
<dbReference type="InterPro" id="IPR052910">
    <property type="entry name" value="ABC-Purine-Binding"/>
</dbReference>
<sequence length="368" mass="40383">MIALLMLASMLLFNLTGCGSSSKQEQKAGENKPAGDKLKVAFIYVGPVGDAGWTYAHDQGRKYLEQQLPNVETTYIESVPEGADAERVITELAEKGNKIIFATSFGYMDAMLKVAQKYPDVVFLHCSGYKTAPNMGTYFGRMYQARYLTGMVAGKMTRSNTIGYVAAFPIPEVIRGINAFTLGVRSVNPNAKVKVVWTNTWYDPAKEKDAAKSLLDAGADVIAQHQDTPGPQQAAQEKGVYSVGYNSDMSAYAPKAVLTSAVWNWGPYYVNTVKAVMEGKWKSEQYWGPMSDGIVNLAPYGPMVPAEVKDLVEKKKQEILSGSWDVFTGPIKDQNGQVRVPAGSKMTDEQMLSFDWFVEGVEGTIPKQ</sequence>
<accession>A0A1T4M7J2</accession>
<name>A0A1T4M7J2_9FIRM</name>
<proteinExistence type="predicted"/>
<dbReference type="PANTHER" id="PTHR43208">
    <property type="entry name" value="ABC TRANSPORTER SUBSTRATE-BINDING PROTEIN"/>
    <property type="match status" value="1"/>
</dbReference>
<gene>
    <name evidence="3" type="ORF">SAMN02745885_00463</name>
</gene>
<keyword evidence="1" id="KW-0732">Signal</keyword>
<protein>
    <submittedName>
        <fullName evidence="3">Nucleoside-binding protein</fullName>
    </submittedName>
</protein>
<keyword evidence="4" id="KW-1185">Reference proteome</keyword>
<evidence type="ECO:0000259" key="2">
    <source>
        <dbReference type="Pfam" id="PF02608"/>
    </source>
</evidence>
<dbReference type="CDD" id="cd19963">
    <property type="entry name" value="PBP1_BMP-like"/>
    <property type="match status" value="1"/>
</dbReference>
<organism evidence="3 4">
    <name type="scientific">Carboxydocella sporoproducens DSM 16521</name>
    <dbReference type="NCBI Taxonomy" id="1121270"/>
    <lineage>
        <taxon>Bacteria</taxon>
        <taxon>Bacillati</taxon>
        <taxon>Bacillota</taxon>
        <taxon>Clostridia</taxon>
        <taxon>Eubacteriales</taxon>
        <taxon>Clostridiales Family XVI. Incertae Sedis</taxon>
        <taxon>Carboxydocella</taxon>
    </lineage>
</organism>
<dbReference type="Proteomes" id="UP000189933">
    <property type="component" value="Unassembled WGS sequence"/>
</dbReference>
<evidence type="ECO:0000313" key="3">
    <source>
        <dbReference type="EMBL" id="SJZ62806.1"/>
    </source>
</evidence>
<feature type="domain" description="ABC transporter substrate-binding protein PnrA-like" evidence="2">
    <location>
        <begin position="38"/>
        <end position="319"/>
    </location>
</feature>
<dbReference type="Pfam" id="PF02608">
    <property type="entry name" value="Bmp"/>
    <property type="match status" value="1"/>
</dbReference>